<organism evidence="3 4">
    <name type="scientific">Diacronema lutheri</name>
    <name type="common">Unicellular marine alga</name>
    <name type="synonym">Monochrysis lutheri</name>
    <dbReference type="NCBI Taxonomy" id="2081491"/>
    <lineage>
        <taxon>Eukaryota</taxon>
        <taxon>Haptista</taxon>
        <taxon>Haptophyta</taxon>
        <taxon>Pavlovophyceae</taxon>
        <taxon>Pavlovales</taxon>
        <taxon>Pavlovaceae</taxon>
        <taxon>Diacronema</taxon>
    </lineage>
</organism>
<keyword evidence="2" id="KW-0812">Transmembrane</keyword>
<protein>
    <submittedName>
        <fullName evidence="3">Uncharacterized protein</fullName>
    </submittedName>
</protein>
<evidence type="ECO:0000256" key="2">
    <source>
        <dbReference type="SAM" id="Phobius"/>
    </source>
</evidence>
<proteinExistence type="predicted"/>
<feature type="compositionally biased region" description="Low complexity" evidence="1">
    <location>
        <begin position="595"/>
        <end position="605"/>
    </location>
</feature>
<feature type="transmembrane region" description="Helical" evidence="2">
    <location>
        <begin position="177"/>
        <end position="196"/>
    </location>
</feature>
<feature type="transmembrane region" description="Helical" evidence="2">
    <location>
        <begin position="211"/>
        <end position="231"/>
    </location>
</feature>
<evidence type="ECO:0000256" key="1">
    <source>
        <dbReference type="SAM" id="MobiDB-lite"/>
    </source>
</evidence>
<feature type="region of interest" description="Disordered" evidence="1">
    <location>
        <begin position="308"/>
        <end position="397"/>
    </location>
</feature>
<keyword evidence="4" id="KW-1185">Reference proteome</keyword>
<accession>A0A8J5XLJ7</accession>
<evidence type="ECO:0000313" key="4">
    <source>
        <dbReference type="Proteomes" id="UP000751190"/>
    </source>
</evidence>
<keyword evidence="2" id="KW-0472">Membrane</keyword>
<feature type="transmembrane region" description="Helical" evidence="2">
    <location>
        <begin position="135"/>
        <end position="157"/>
    </location>
</feature>
<name>A0A8J5XLJ7_DIALT</name>
<gene>
    <name evidence="3" type="ORF">KFE25_001692</name>
</gene>
<comment type="caution">
    <text evidence="3">The sequence shown here is derived from an EMBL/GenBank/DDBJ whole genome shotgun (WGS) entry which is preliminary data.</text>
</comment>
<dbReference type="AlphaFoldDB" id="A0A8J5XLJ7"/>
<dbReference type="OrthoDB" id="423576at2759"/>
<dbReference type="Proteomes" id="UP000751190">
    <property type="component" value="Unassembled WGS sequence"/>
</dbReference>
<feature type="transmembrane region" description="Helical" evidence="2">
    <location>
        <begin position="65"/>
        <end position="85"/>
    </location>
</feature>
<keyword evidence="2" id="KW-1133">Transmembrane helix</keyword>
<feature type="compositionally biased region" description="Polar residues" evidence="1">
    <location>
        <begin position="387"/>
        <end position="397"/>
    </location>
</feature>
<sequence>MSGRRGSPAGAETSNILGRVARLRAEGRRRRWLVQLPPLIGGIASTIVGAVFLALHSFARGAARWWAVLGMALVHFGLWTAALALRPQDRRGVRITFAYFALLCAAGVTHLAMRVAAHARDGHWSGAATAVKLGIVADSALIVVGVLAFAIFAHALVDELMCGTPPRRVMARLWRGYGVLFVLCSGAYALCAVMALDSQTSVTWEAADGPSLGFLALLVFALGCSSFWEPLRTSMQETLVRVGEGVSAAAGISELLGGLPPDEVLALARATFRAVPASALTLEHFKPLIAPPRRARQSIFSSWSRVSSARGSHRPSWGSALVSPMRRSDRSEGEAGSDTSLKQRSMAALEPARARRSSDDSELALAREPPPYGGGAGCADTSGRALRQQQRFATSSPAPLGGVDAFISHSWHDDAQSKLDALRAWRASFVDAHGREPTVWLDAVCIDQANIGAQLPSLPVYLAGCKSLLALTGPTYFARLWCVLELYIFNQMGGSLEQIVFVHVGTHAGVGSDASTTHQRALPANGRTCVDAFDVRHVVTTDPLDQMRLLAVIEGGGGGIAAFNEWVRMTLMPAAARQLDGRISAPDRAQRDGRVAPVAPGRAPAQATPRPWYASSATSQK</sequence>
<dbReference type="EMBL" id="JAGTXO010000018">
    <property type="protein sequence ID" value="KAG8462919.1"/>
    <property type="molecule type" value="Genomic_DNA"/>
</dbReference>
<evidence type="ECO:0000313" key="3">
    <source>
        <dbReference type="EMBL" id="KAG8462919.1"/>
    </source>
</evidence>
<feature type="region of interest" description="Disordered" evidence="1">
    <location>
        <begin position="582"/>
        <end position="621"/>
    </location>
</feature>
<feature type="transmembrane region" description="Helical" evidence="2">
    <location>
        <begin position="32"/>
        <end position="59"/>
    </location>
</feature>
<feature type="transmembrane region" description="Helical" evidence="2">
    <location>
        <begin position="97"/>
        <end position="115"/>
    </location>
</feature>
<reference evidence="3" key="1">
    <citation type="submission" date="2021-05" db="EMBL/GenBank/DDBJ databases">
        <title>The genome of the haptophyte Pavlova lutheri (Diacronema luteri, Pavlovales) - a model for lipid biosynthesis in eukaryotic algae.</title>
        <authorList>
            <person name="Hulatt C.J."/>
            <person name="Posewitz M.C."/>
        </authorList>
    </citation>
    <scope>NUCLEOTIDE SEQUENCE</scope>
    <source>
        <strain evidence="3">NIVA-4/92</strain>
    </source>
</reference>